<dbReference type="AlphaFoldDB" id="A0A3U2TQ03"/>
<organism evidence="2">
    <name type="scientific">Salmonella enterica I</name>
    <dbReference type="NCBI Taxonomy" id="59201"/>
    <lineage>
        <taxon>Bacteria</taxon>
        <taxon>Pseudomonadati</taxon>
        <taxon>Pseudomonadota</taxon>
        <taxon>Gammaproteobacteria</taxon>
        <taxon>Enterobacterales</taxon>
        <taxon>Enterobacteriaceae</taxon>
        <taxon>Salmonella</taxon>
    </lineage>
</organism>
<feature type="transmembrane region" description="Helical" evidence="1">
    <location>
        <begin position="206"/>
        <end position="227"/>
    </location>
</feature>
<feature type="transmembrane region" description="Helical" evidence="1">
    <location>
        <begin position="112"/>
        <end position="137"/>
    </location>
</feature>
<gene>
    <name evidence="2" type="ORF">AXN36_06920</name>
</gene>
<dbReference type="RefSeq" id="WP_071055411.1">
    <property type="nucleotide sequence ID" value="NZ_CP160151.1"/>
</dbReference>
<evidence type="ECO:0000313" key="2">
    <source>
        <dbReference type="EMBL" id="EBQ0042624.1"/>
    </source>
</evidence>
<keyword evidence="1" id="KW-0472">Membrane</keyword>
<proteinExistence type="predicted"/>
<accession>A0A3U2TQ03</accession>
<dbReference type="EMBL" id="AAGNOE010000004">
    <property type="protein sequence ID" value="EBQ0042624.1"/>
    <property type="molecule type" value="Genomic_DNA"/>
</dbReference>
<comment type="caution">
    <text evidence="2">The sequence shown here is derived from an EMBL/GenBank/DDBJ whole genome shotgun (WGS) entry which is preliminary data.</text>
</comment>
<feature type="transmembrane region" description="Helical" evidence="1">
    <location>
        <begin position="44"/>
        <end position="63"/>
    </location>
</feature>
<sequence length="296" mass="33604">MDYKNKLVDASPKLNNPQLLAIIYLIPFGYLIVENPLWLENIYVAAPIFLSSIALLTSVYIGYRDLLNKVFNNAVVKWGVTGFTYSVCLWIAKFKLDIAYGIVPENLNYSTLAYAFMLSFPIGAMICAITVYIYIFLRDVSPAKIVISSMISVYIGNLAQHHMQMNNLPEKILLIGLIIMVPYNMVNLASSLVIKRKFNFNRLVSGLSLFAVSVALFIISMTAMKYIERFQEKFIFLDARTSTTCDSSESKSLYIEKNENQCYRISGNKFSELRLTLVDKNISNINNKGTSTYEQK</sequence>
<keyword evidence="1" id="KW-1133">Transmembrane helix</keyword>
<feature type="transmembrane region" description="Helical" evidence="1">
    <location>
        <begin position="21"/>
        <end position="38"/>
    </location>
</feature>
<keyword evidence="1" id="KW-0812">Transmembrane</keyword>
<name>A0A3U2TQ03_SALET</name>
<feature type="transmembrane region" description="Helical" evidence="1">
    <location>
        <begin position="75"/>
        <end position="92"/>
    </location>
</feature>
<protein>
    <submittedName>
        <fullName evidence="2">Uncharacterized protein</fullName>
    </submittedName>
</protein>
<evidence type="ECO:0000256" key="1">
    <source>
        <dbReference type="SAM" id="Phobius"/>
    </source>
</evidence>
<reference evidence="2" key="1">
    <citation type="submission" date="2018-07" db="EMBL/GenBank/DDBJ databases">
        <authorList>
            <consortium name="GenomeTrakr network: Whole genome sequencing for foodborne pathogen traceback"/>
        </authorList>
    </citation>
    <scope>NUCLEOTIDE SEQUENCE</scope>
    <source>
        <strain evidence="2">CFSAN031465</strain>
    </source>
</reference>
<feature type="transmembrane region" description="Helical" evidence="1">
    <location>
        <begin position="172"/>
        <end position="194"/>
    </location>
</feature>